<name>A0A6M3XMV7_9ZZZZ</name>
<accession>A0A6M3XMV7</accession>
<sequence length="366" mass="39655">MSTRAVTFDFSTGGDWAVSGDAEIASGSFRLTDPFFMAPFGGVRHWSPAMPVGADYVGTPASGQVYYMMNGSSSPTQLGVSDGMFVFWMYYNANVASTKKLAAYCRYNVSLTATHFDVEFVGNASGDCELKLRNDAGALVADDSVWDADMPQNNWREFAITCLGTACHVRMGGKRDFWYRSMDLPDAGAFAFYSDDPGTMFRIGADTGEADHPGTKPAPYLCVRHIGAVEMATAAPYPIPEDVTSLRNIAPKVSYEWMVTHDTISGATNFTAEQSPIGFHCPLQYRIGAGGWTAVSSDGDLSGIASPGGQNIWFRIDDGSGTGLDNAAAMRWRPVVHNLLMSEVGTQATGQAFITRRTKPIVRRRD</sequence>
<dbReference type="EMBL" id="MT144782">
    <property type="protein sequence ID" value="QJH99324.1"/>
    <property type="molecule type" value="Genomic_DNA"/>
</dbReference>
<dbReference type="AlphaFoldDB" id="A0A6M3XMV7"/>
<proteinExistence type="predicted"/>
<evidence type="ECO:0000313" key="1">
    <source>
        <dbReference type="EMBL" id="QJH99324.1"/>
    </source>
</evidence>
<protein>
    <submittedName>
        <fullName evidence="1">Uncharacterized protein</fullName>
    </submittedName>
</protein>
<organism evidence="1">
    <name type="scientific">viral metagenome</name>
    <dbReference type="NCBI Taxonomy" id="1070528"/>
    <lineage>
        <taxon>unclassified sequences</taxon>
        <taxon>metagenomes</taxon>
        <taxon>organismal metagenomes</taxon>
    </lineage>
</organism>
<reference evidence="1" key="1">
    <citation type="submission" date="2020-03" db="EMBL/GenBank/DDBJ databases">
        <title>The deep terrestrial virosphere.</title>
        <authorList>
            <person name="Holmfeldt K."/>
            <person name="Nilsson E."/>
            <person name="Simone D."/>
            <person name="Lopez-Fernandez M."/>
            <person name="Wu X."/>
            <person name="de Brujin I."/>
            <person name="Lundin D."/>
            <person name="Andersson A."/>
            <person name="Bertilsson S."/>
            <person name="Dopson M."/>
        </authorList>
    </citation>
    <scope>NUCLEOTIDE SEQUENCE</scope>
    <source>
        <strain evidence="1">TM448B01554</strain>
    </source>
</reference>
<gene>
    <name evidence="1" type="ORF">TM448B01554_0008</name>
</gene>